<sequence>MKHYIWAALWAVVVLVLCSIPSENTASVPKFPGIDKLVHTGFFFVFTVLVYYGAIRKSGTSKPSFILSCKVVLISFLFALFTEYLQWKIFTYRSAEVWDLFADAVGTGMGVFAYLLFHRSYEKVDG</sequence>
<evidence type="ECO:0000259" key="2">
    <source>
        <dbReference type="Pfam" id="PF04892"/>
    </source>
</evidence>
<dbReference type="PANTHER" id="PTHR28008:SF1">
    <property type="entry name" value="DOMAIN PROTEIN, PUTATIVE (AFU_ORTHOLOGUE AFUA_3G10980)-RELATED"/>
    <property type="match status" value="1"/>
</dbReference>
<reference evidence="4" key="1">
    <citation type="journal article" date="2019" name="Int. J. Syst. Evol. Microbiol.">
        <title>The Global Catalogue of Microorganisms (GCM) 10K type strain sequencing project: providing services to taxonomists for standard genome sequencing and annotation.</title>
        <authorList>
            <consortium name="The Broad Institute Genomics Platform"/>
            <consortium name="The Broad Institute Genome Sequencing Center for Infectious Disease"/>
            <person name="Wu L."/>
            <person name="Ma J."/>
        </authorList>
    </citation>
    <scope>NUCLEOTIDE SEQUENCE [LARGE SCALE GENOMIC DNA]</scope>
    <source>
        <strain evidence="4">KCTC 52416</strain>
    </source>
</reference>
<evidence type="ECO:0000313" key="4">
    <source>
        <dbReference type="Proteomes" id="UP001595526"/>
    </source>
</evidence>
<comment type="caution">
    <text evidence="3">The sequence shown here is derived from an EMBL/GenBank/DDBJ whole genome shotgun (WGS) entry which is preliminary data.</text>
</comment>
<dbReference type="NCBIfam" id="NF037970">
    <property type="entry name" value="vanZ_1"/>
    <property type="match status" value="1"/>
</dbReference>
<keyword evidence="1" id="KW-1133">Transmembrane helix</keyword>
<dbReference type="Proteomes" id="UP001595526">
    <property type="component" value="Unassembled WGS sequence"/>
</dbReference>
<name>A0ABV7JQC7_9SPHI</name>
<accession>A0ABV7JQC7</accession>
<feature type="transmembrane region" description="Helical" evidence="1">
    <location>
        <begin position="97"/>
        <end position="117"/>
    </location>
</feature>
<proteinExistence type="predicted"/>
<organism evidence="3 4">
    <name type="scientific">Parapedobacter deserti</name>
    <dbReference type="NCBI Taxonomy" id="1912957"/>
    <lineage>
        <taxon>Bacteria</taxon>
        <taxon>Pseudomonadati</taxon>
        <taxon>Bacteroidota</taxon>
        <taxon>Sphingobacteriia</taxon>
        <taxon>Sphingobacteriales</taxon>
        <taxon>Sphingobacteriaceae</taxon>
        <taxon>Parapedobacter</taxon>
    </lineage>
</organism>
<dbReference type="Pfam" id="PF04892">
    <property type="entry name" value="VanZ"/>
    <property type="match status" value="1"/>
</dbReference>
<feature type="transmembrane region" description="Helical" evidence="1">
    <location>
        <begin position="65"/>
        <end position="85"/>
    </location>
</feature>
<keyword evidence="1" id="KW-0812">Transmembrane</keyword>
<feature type="domain" description="VanZ-like" evidence="2">
    <location>
        <begin position="39"/>
        <end position="117"/>
    </location>
</feature>
<dbReference type="InterPro" id="IPR006976">
    <property type="entry name" value="VanZ-like"/>
</dbReference>
<dbReference type="PANTHER" id="PTHR28008">
    <property type="entry name" value="DOMAIN PROTEIN, PUTATIVE (AFU_ORTHOLOGUE AFUA_3G10980)-RELATED"/>
    <property type="match status" value="1"/>
</dbReference>
<dbReference type="EMBL" id="JBHRTA010000062">
    <property type="protein sequence ID" value="MFC3200199.1"/>
    <property type="molecule type" value="Genomic_DNA"/>
</dbReference>
<keyword evidence="1" id="KW-0472">Membrane</keyword>
<evidence type="ECO:0000313" key="3">
    <source>
        <dbReference type="EMBL" id="MFC3200199.1"/>
    </source>
</evidence>
<evidence type="ECO:0000256" key="1">
    <source>
        <dbReference type="SAM" id="Phobius"/>
    </source>
</evidence>
<gene>
    <name evidence="3" type="ORF">ACFOET_21435</name>
</gene>
<feature type="transmembrane region" description="Helical" evidence="1">
    <location>
        <begin position="36"/>
        <end position="53"/>
    </location>
</feature>
<dbReference type="RefSeq" id="WP_379026551.1">
    <property type="nucleotide sequence ID" value="NZ_JBHRTA010000062.1"/>
</dbReference>
<keyword evidence="4" id="KW-1185">Reference proteome</keyword>
<protein>
    <submittedName>
        <fullName evidence="3">VanZ family protein</fullName>
    </submittedName>
</protein>